<keyword evidence="2" id="KW-0175">Coiled coil</keyword>
<sequence>MKKRKNNKKKPTKTDNDISCTVCGEFFPEVYPAFRSQKWSRGMEDPLDTEMRLFCSCTRWAFNRLQEDNSRQELKKQGQGTFGINSRYCDDAILKAKAVIESQKELLELEIEETEAKLARAKKKLSWAEKDLDRAVKANNPAKIEDFKHTVHGRKARVKKLADKLDELKVHRDNGTIPKVIFGGRSLWKRVCRGRVSREEWRQARQDRLYARGDETKGGNPNLKISWHNGEFTLSVTISHLSEQKGTDKKGRPIMTRAPRVTGKLWLPEKHRQKVLELLLSGVPYTVELIKGRDSRYRVHITFAVTAPVLVTNPNQGYLGADTNPDGAALANVGYTGQPAPWPEGFTVPYPKALHKFAGEFQITMHPNGFLYIKVPELSYSRGFRRTYLIGVLAKVVVDTAKTLGKPIALESLDFGKDRFDTNRKFNRMAANFPFKKMVETVTRKAFKEGVGVKQVWPAHTSTIGYYKYMERYGITIHHAAALVVARRAIGFKEYITKELKQKVQAVKEKLSQKVNSLPGEGRGMTRKVKQLFKRLDGKISVHNGLTRYKQESFHSVWHDLKHLALSSR</sequence>
<organism evidence="3 4">
    <name type="scientific">Desulforamulus ferrireducens</name>
    <dbReference type="NCBI Taxonomy" id="1833852"/>
    <lineage>
        <taxon>Bacteria</taxon>
        <taxon>Bacillati</taxon>
        <taxon>Bacillota</taxon>
        <taxon>Clostridia</taxon>
        <taxon>Eubacteriales</taxon>
        <taxon>Peptococcaceae</taxon>
        <taxon>Desulforamulus</taxon>
    </lineage>
</organism>
<dbReference type="EMBL" id="CP019698">
    <property type="protein sequence ID" value="AQS59135.1"/>
    <property type="molecule type" value="Genomic_DNA"/>
</dbReference>
<dbReference type="KEGG" id="dfg:B0537_08620"/>
<dbReference type="STRING" id="1833852.B0537_08620"/>
<dbReference type="Proteomes" id="UP000189464">
    <property type="component" value="Chromosome"/>
</dbReference>
<evidence type="ECO:0000313" key="4">
    <source>
        <dbReference type="Proteomes" id="UP000189464"/>
    </source>
</evidence>
<feature type="coiled-coil region" evidence="2">
    <location>
        <begin position="97"/>
        <end position="138"/>
    </location>
</feature>
<dbReference type="NCBIfam" id="TIGR01766">
    <property type="entry name" value="IS200/IS605 family accessory protein TnpB-like domain"/>
    <property type="match status" value="1"/>
</dbReference>
<gene>
    <name evidence="3" type="ORF">B0537_08620</name>
</gene>
<dbReference type="RefSeq" id="WP_077714212.1">
    <property type="nucleotide sequence ID" value="NZ_CP019698.1"/>
</dbReference>
<accession>A0A1S6IWI7</accession>
<keyword evidence="4" id="KW-1185">Reference proteome</keyword>
<protein>
    <submittedName>
        <fullName evidence="3">Transposase</fullName>
    </submittedName>
</protein>
<dbReference type="OrthoDB" id="7375452at2"/>
<dbReference type="AlphaFoldDB" id="A0A1S6IWI7"/>
<evidence type="ECO:0000256" key="1">
    <source>
        <dbReference type="ARBA" id="ARBA00023125"/>
    </source>
</evidence>
<proteinExistence type="predicted"/>
<name>A0A1S6IWI7_9FIRM</name>
<keyword evidence="1" id="KW-0238">DNA-binding</keyword>
<reference evidence="3 4" key="1">
    <citation type="journal article" date="2016" name="Int. J. Syst. Evol. Microbiol.">
        <title>Desulfotomaculum ferrireducens sp. nov., a moderately thermophilic sulfate-reducing and dissimilatory Fe(III)-reducing bacterium isolated from compost.</title>
        <authorList>
            <person name="Yang G."/>
            <person name="Guo J."/>
            <person name="Zhuang L."/>
            <person name="Yuan Y."/>
            <person name="Zhou S."/>
        </authorList>
    </citation>
    <scope>NUCLEOTIDE SEQUENCE [LARGE SCALE GENOMIC DNA]</scope>
    <source>
        <strain evidence="3 4">GSS09</strain>
    </source>
</reference>
<evidence type="ECO:0000313" key="3">
    <source>
        <dbReference type="EMBL" id="AQS59135.1"/>
    </source>
</evidence>
<dbReference type="GO" id="GO:0003677">
    <property type="term" value="F:DNA binding"/>
    <property type="evidence" value="ECO:0007669"/>
    <property type="project" value="UniProtKB-KW"/>
</dbReference>
<evidence type="ECO:0000256" key="2">
    <source>
        <dbReference type="SAM" id="Coils"/>
    </source>
</evidence>
<dbReference type="InterPro" id="IPR010095">
    <property type="entry name" value="Cas12f1-like_TNB"/>
</dbReference>